<protein>
    <submittedName>
        <fullName evidence="1">Enamine deaminase RidA (YjgF/YER057c/UK114 family)</fullName>
    </submittedName>
</protein>
<dbReference type="Proteomes" id="UP000741863">
    <property type="component" value="Unassembled WGS sequence"/>
</dbReference>
<dbReference type="Gene3D" id="3.30.1330.40">
    <property type="entry name" value="RutC-like"/>
    <property type="match status" value="1"/>
</dbReference>
<dbReference type="SUPFAM" id="SSF55298">
    <property type="entry name" value="YjgF-like"/>
    <property type="match status" value="1"/>
</dbReference>
<dbReference type="RefSeq" id="WP_204697508.1">
    <property type="nucleotide sequence ID" value="NZ_JAFBEC010000005.1"/>
</dbReference>
<accession>A0ABS2PCG7</accession>
<reference evidence="1 2" key="1">
    <citation type="submission" date="2021-01" db="EMBL/GenBank/DDBJ databases">
        <title>Genomic Encyclopedia of Type Strains, Phase IV (KMG-IV): sequencing the most valuable type-strain genomes for metagenomic binning, comparative biology and taxonomic classification.</title>
        <authorList>
            <person name="Goeker M."/>
        </authorList>
    </citation>
    <scope>NUCLEOTIDE SEQUENCE [LARGE SCALE GENOMIC DNA]</scope>
    <source>
        <strain evidence="1 2">DSM 25540</strain>
    </source>
</reference>
<organism evidence="1 2">
    <name type="scientific">Geomicrobium sediminis</name>
    <dbReference type="NCBI Taxonomy" id="1347788"/>
    <lineage>
        <taxon>Bacteria</taxon>
        <taxon>Bacillati</taxon>
        <taxon>Bacillota</taxon>
        <taxon>Bacilli</taxon>
        <taxon>Bacillales</taxon>
        <taxon>Geomicrobium</taxon>
    </lineage>
</organism>
<dbReference type="Pfam" id="PF01042">
    <property type="entry name" value="Ribonuc_L-PSP"/>
    <property type="match status" value="1"/>
</dbReference>
<dbReference type="EMBL" id="JAFBEC010000005">
    <property type="protein sequence ID" value="MBM7633014.1"/>
    <property type="molecule type" value="Genomic_DNA"/>
</dbReference>
<gene>
    <name evidence="1" type="ORF">JOD17_002108</name>
</gene>
<dbReference type="InterPro" id="IPR006175">
    <property type="entry name" value="YjgF/YER057c/UK114"/>
</dbReference>
<sequence>MEKRNPELVHQPVAPYVHQIEVNEPGRRLILSGQLGMQQNGEVPEQPMEQLKLALQNIDYNLQEANMNRSHLTKLTFYLVGEFPLSERRDVIQGYVGDGLPCTTLLYVAALAAPQFKVEIDAEAFAPNE</sequence>
<dbReference type="InterPro" id="IPR035959">
    <property type="entry name" value="RutC-like_sf"/>
</dbReference>
<evidence type="ECO:0000313" key="2">
    <source>
        <dbReference type="Proteomes" id="UP000741863"/>
    </source>
</evidence>
<keyword evidence="2" id="KW-1185">Reference proteome</keyword>
<comment type="caution">
    <text evidence="1">The sequence shown here is derived from an EMBL/GenBank/DDBJ whole genome shotgun (WGS) entry which is preliminary data.</text>
</comment>
<dbReference type="CDD" id="cd00448">
    <property type="entry name" value="YjgF_YER057c_UK114_family"/>
    <property type="match status" value="1"/>
</dbReference>
<proteinExistence type="predicted"/>
<name>A0ABS2PCG7_9BACL</name>
<evidence type="ECO:0000313" key="1">
    <source>
        <dbReference type="EMBL" id="MBM7633014.1"/>
    </source>
</evidence>